<evidence type="ECO:0000256" key="3">
    <source>
        <dbReference type="ARBA" id="ARBA00022475"/>
    </source>
</evidence>
<feature type="transmembrane region" description="Helical" evidence="7">
    <location>
        <begin position="136"/>
        <end position="157"/>
    </location>
</feature>
<reference evidence="9 10" key="1">
    <citation type="submission" date="2019-06" db="EMBL/GenBank/DDBJ databases">
        <authorList>
            <person name="Livingstone P."/>
            <person name="Whitworth D."/>
        </authorList>
    </citation>
    <scope>NUCLEOTIDE SEQUENCE [LARGE SCALE GENOMIC DNA]</scope>
    <source>
        <strain evidence="9 10">AM401</strain>
    </source>
</reference>
<gene>
    <name evidence="9" type="ORF">FJV41_28615</name>
</gene>
<dbReference type="InterPro" id="IPR050171">
    <property type="entry name" value="MFS_Transporters"/>
</dbReference>
<dbReference type="AlphaFoldDB" id="A0A540WU91"/>
<dbReference type="InterPro" id="IPR011701">
    <property type="entry name" value="MFS"/>
</dbReference>
<sequence>YKRQLWLGAGAMLLLGFCREPVHIFGAAFLLGVVGELYRPAFFAIISDVVQEVDRPRAYGLLYWVLNVSTVVSMPLAGFMSRQGFQLLFILDACTTFIYGMVIWVLVPETRPSTEGVRQTPVEVGSMLTPFRNLRFVGLVVPIFATTFILCQGGVALPVDLESRGMDPAMFGTVMAVNGLIISVGEPLLLRATVRVRRLTLLAWGAVFTGAGFGLHSLSASAGLAAVAVGVWTLGEMIQSPVAPAVVADLSPVDARGSYQGAFHMVWGLATCVAPALGGQVLGRHGAFALWMGCLGLGLLAAVWYLVFGALLRRQVRPWGEPGPVIEAPGSGL</sequence>
<evidence type="ECO:0000256" key="7">
    <source>
        <dbReference type="SAM" id="Phobius"/>
    </source>
</evidence>
<name>A0A540WU91_9BACT</name>
<evidence type="ECO:0000313" key="9">
    <source>
        <dbReference type="EMBL" id="TQF12500.1"/>
    </source>
</evidence>
<keyword evidence="6 7" id="KW-0472">Membrane</keyword>
<feature type="transmembrane region" description="Helical" evidence="7">
    <location>
        <begin position="201"/>
        <end position="234"/>
    </location>
</feature>
<keyword evidence="2" id="KW-0813">Transport</keyword>
<protein>
    <submittedName>
        <fullName evidence="9">MFS transporter</fullName>
    </submittedName>
</protein>
<evidence type="ECO:0000256" key="2">
    <source>
        <dbReference type="ARBA" id="ARBA00022448"/>
    </source>
</evidence>
<organism evidence="9 10">
    <name type="scientific">Myxococcus llanfairpwllgwyngyllgogerychwyrndrobwllllantysiliogogogochensis</name>
    <dbReference type="NCBI Taxonomy" id="2590453"/>
    <lineage>
        <taxon>Bacteria</taxon>
        <taxon>Pseudomonadati</taxon>
        <taxon>Myxococcota</taxon>
        <taxon>Myxococcia</taxon>
        <taxon>Myxococcales</taxon>
        <taxon>Cystobacterineae</taxon>
        <taxon>Myxococcaceae</taxon>
        <taxon>Myxococcus</taxon>
    </lineage>
</organism>
<keyword evidence="4 7" id="KW-0812">Transmembrane</keyword>
<dbReference type="RefSeq" id="WP_141645747.1">
    <property type="nucleotide sequence ID" value="NZ_VIFM01000136.1"/>
</dbReference>
<dbReference type="PROSITE" id="PS50850">
    <property type="entry name" value="MFS"/>
    <property type="match status" value="1"/>
</dbReference>
<evidence type="ECO:0000256" key="5">
    <source>
        <dbReference type="ARBA" id="ARBA00022989"/>
    </source>
</evidence>
<dbReference type="PANTHER" id="PTHR23517:SF2">
    <property type="entry name" value="MULTIDRUG RESISTANCE PROTEIN MDTH"/>
    <property type="match status" value="1"/>
</dbReference>
<feature type="transmembrane region" description="Helical" evidence="7">
    <location>
        <begin position="169"/>
        <end position="189"/>
    </location>
</feature>
<dbReference type="Gene3D" id="1.20.1250.20">
    <property type="entry name" value="MFS general substrate transporter like domains"/>
    <property type="match status" value="1"/>
</dbReference>
<evidence type="ECO:0000259" key="8">
    <source>
        <dbReference type="PROSITE" id="PS50850"/>
    </source>
</evidence>
<comment type="caution">
    <text evidence="9">The sequence shown here is derived from an EMBL/GenBank/DDBJ whole genome shotgun (WGS) entry which is preliminary data.</text>
</comment>
<dbReference type="SUPFAM" id="SSF103473">
    <property type="entry name" value="MFS general substrate transporter"/>
    <property type="match status" value="1"/>
</dbReference>
<feature type="non-terminal residue" evidence="9">
    <location>
        <position position="1"/>
    </location>
</feature>
<dbReference type="InterPro" id="IPR036259">
    <property type="entry name" value="MFS_trans_sf"/>
</dbReference>
<evidence type="ECO:0000313" key="10">
    <source>
        <dbReference type="Proteomes" id="UP000315369"/>
    </source>
</evidence>
<feature type="transmembrane region" description="Helical" evidence="7">
    <location>
        <begin position="85"/>
        <end position="107"/>
    </location>
</feature>
<evidence type="ECO:0000256" key="4">
    <source>
        <dbReference type="ARBA" id="ARBA00022692"/>
    </source>
</evidence>
<feature type="transmembrane region" description="Helical" evidence="7">
    <location>
        <begin position="58"/>
        <end position="79"/>
    </location>
</feature>
<comment type="subcellular location">
    <subcellularLocation>
        <location evidence="1">Cell membrane</location>
        <topology evidence="1">Multi-pass membrane protein</topology>
    </subcellularLocation>
</comment>
<accession>A0A540WU91</accession>
<dbReference type="InterPro" id="IPR020846">
    <property type="entry name" value="MFS_dom"/>
</dbReference>
<feature type="domain" description="Major facilitator superfamily (MFS) profile" evidence="8">
    <location>
        <begin position="131"/>
        <end position="333"/>
    </location>
</feature>
<dbReference type="Pfam" id="PF07690">
    <property type="entry name" value="MFS_1"/>
    <property type="match status" value="2"/>
</dbReference>
<dbReference type="OrthoDB" id="5379144at2"/>
<dbReference type="GO" id="GO:0005886">
    <property type="term" value="C:plasma membrane"/>
    <property type="evidence" value="ECO:0007669"/>
    <property type="project" value="UniProtKB-SubCell"/>
</dbReference>
<dbReference type="EMBL" id="VIFM01000136">
    <property type="protein sequence ID" value="TQF12500.1"/>
    <property type="molecule type" value="Genomic_DNA"/>
</dbReference>
<feature type="transmembrane region" description="Helical" evidence="7">
    <location>
        <begin position="28"/>
        <end position="46"/>
    </location>
</feature>
<keyword evidence="3" id="KW-1003">Cell membrane</keyword>
<proteinExistence type="predicted"/>
<evidence type="ECO:0000256" key="1">
    <source>
        <dbReference type="ARBA" id="ARBA00004651"/>
    </source>
</evidence>
<feature type="transmembrane region" description="Helical" evidence="7">
    <location>
        <begin position="288"/>
        <end position="312"/>
    </location>
</feature>
<dbReference type="Proteomes" id="UP000315369">
    <property type="component" value="Unassembled WGS sequence"/>
</dbReference>
<dbReference type="PANTHER" id="PTHR23517">
    <property type="entry name" value="RESISTANCE PROTEIN MDTM, PUTATIVE-RELATED-RELATED"/>
    <property type="match status" value="1"/>
</dbReference>
<evidence type="ECO:0000256" key="6">
    <source>
        <dbReference type="ARBA" id="ARBA00023136"/>
    </source>
</evidence>
<keyword evidence="5 7" id="KW-1133">Transmembrane helix</keyword>
<dbReference type="GO" id="GO:0022857">
    <property type="term" value="F:transmembrane transporter activity"/>
    <property type="evidence" value="ECO:0007669"/>
    <property type="project" value="InterPro"/>
</dbReference>
<keyword evidence="10" id="KW-1185">Reference proteome</keyword>